<organism evidence="1 2">
    <name type="scientific">Thiothrix caldifontis</name>
    <dbReference type="NCBI Taxonomy" id="525918"/>
    <lineage>
        <taxon>Bacteria</taxon>
        <taxon>Pseudomonadati</taxon>
        <taxon>Pseudomonadota</taxon>
        <taxon>Gammaproteobacteria</taxon>
        <taxon>Thiotrichales</taxon>
        <taxon>Thiotrichaceae</taxon>
        <taxon>Thiothrix</taxon>
    </lineage>
</organism>
<accession>A0A1H4AQT2</accession>
<evidence type="ECO:0000313" key="1">
    <source>
        <dbReference type="EMBL" id="SEA38201.1"/>
    </source>
</evidence>
<dbReference type="AlphaFoldDB" id="A0A1H4AQT2"/>
<gene>
    <name evidence="1" type="ORF">SAMN05660964_01454</name>
</gene>
<dbReference type="STRING" id="525918.SAMN05660964_01454"/>
<keyword evidence="2" id="KW-1185">Reference proteome</keyword>
<sequence length="103" mass="11044">MATHRIASGRTTPGATDWRVYTTAPGGIVVDVNTSSGHFSTTPVYITSLGGDSSHWATTGATSVYVPTATGFRVYVRWSDGRPITPAEANGFKWHINWIGMEA</sequence>
<dbReference type="EMBL" id="FNQP01000007">
    <property type="protein sequence ID" value="SEA38201.1"/>
    <property type="molecule type" value="Genomic_DNA"/>
</dbReference>
<name>A0A1H4AQT2_9GAMM</name>
<proteinExistence type="predicted"/>
<protein>
    <submittedName>
        <fullName evidence="1">Uncharacterized protein</fullName>
    </submittedName>
</protein>
<evidence type="ECO:0000313" key="2">
    <source>
        <dbReference type="Proteomes" id="UP000199397"/>
    </source>
</evidence>
<dbReference type="Proteomes" id="UP000199397">
    <property type="component" value="Unassembled WGS sequence"/>
</dbReference>
<reference evidence="1 2" key="1">
    <citation type="submission" date="2016-10" db="EMBL/GenBank/DDBJ databases">
        <authorList>
            <person name="de Groot N.N."/>
        </authorList>
    </citation>
    <scope>NUCLEOTIDE SEQUENCE [LARGE SCALE GENOMIC DNA]</scope>
    <source>
        <strain evidence="1 2">DSM 21228</strain>
    </source>
</reference>